<dbReference type="Gene3D" id="1.10.520.10">
    <property type="match status" value="1"/>
</dbReference>
<keyword evidence="3 5" id="KW-0560">Oxidoreductase</keyword>
<dbReference type="GO" id="GO:0034599">
    <property type="term" value="P:cellular response to oxidative stress"/>
    <property type="evidence" value="ECO:0007669"/>
    <property type="project" value="InterPro"/>
</dbReference>
<feature type="chain" id="PRO_5007749446" description="Peroxidase" evidence="5">
    <location>
        <begin position="26"/>
        <end position="566"/>
    </location>
</feature>
<feature type="signal peptide" evidence="5">
    <location>
        <begin position="1"/>
        <end position="25"/>
    </location>
</feature>
<dbReference type="Pfam" id="PF00141">
    <property type="entry name" value="peroxidase"/>
    <property type="match status" value="1"/>
</dbReference>
<keyword evidence="2" id="KW-0349">Heme</keyword>
<gene>
    <name evidence="7" type="ORF">LEL_02552</name>
</gene>
<dbReference type="GO" id="GO:0000302">
    <property type="term" value="P:response to reactive oxygen species"/>
    <property type="evidence" value="ECO:0007669"/>
    <property type="project" value="TreeGrafter"/>
</dbReference>
<dbReference type="PANTHER" id="PTHR31356:SF53">
    <property type="entry name" value="HEME PEROXIDASE"/>
    <property type="match status" value="1"/>
</dbReference>
<dbReference type="GO" id="GO:0042744">
    <property type="term" value="P:hydrogen peroxide catabolic process"/>
    <property type="evidence" value="ECO:0007669"/>
    <property type="project" value="TreeGrafter"/>
</dbReference>
<keyword evidence="2" id="KW-0408">Iron</keyword>
<reference evidence="7 8" key="1">
    <citation type="journal article" date="2016" name="Genome Biol. Evol.">
        <title>Divergent and convergent evolution of fungal pathogenicity.</title>
        <authorList>
            <person name="Shang Y."/>
            <person name="Xiao G."/>
            <person name="Zheng P."/>
            <person name="Cen K."/>
            <person name="Zhan S."/>
            <person name="Wang C."/>
        </authorList>
    </citation>
    <scope>NUCLEOTIDE SEQUENCE [LARGE SCALE GENOMIC DNA]</scope>
    <source>
        <strain evidence="7 8">RCEF 1005</strain>
    </source>
</reference>
<dbReference type="InterPro" id="IPR010255">
    <property type="entry name" value="Haem_peroxidase_sf"/>
</dbReference>
<dbReference type="OrthoDB" id="5985073at2759"/>
<comment type="caution">
    <text evidence="7">The sequence shown here is derived from an EMBL/GenBank/DDBJ whole genome shotgun (WGS) entry which is preliminary data.</text>
</comment>
<dbReference type="PANTHER" id="PTHR31356">
    <property type="entry name" value="THYLAKOID LUMENAL 29 KDA PROTEIN, CHLOROPLASTIC-RELATED"/>
    <property type="match status" value="1"/>
</dbReference>
<dbReference type="EMBL" id="AZHF01000002">
    <property type="protein sequence ID" value="OAA79066.1"/>
    <property type="molecule type" value="Genomic_DNA"/>
</dbReference>
<proteinExistence type="inferred from homology"/>
<dbReference type="GO" id="GO:0020037">
    <property type="term" value="F:heme binding"/>
    <property type="evidence" value="ECO:0007669"/>
    <property type="project" value="UniProtKB-UniRule"/>
</dbReference>
<evidence type="ECO:0000256" key="3">
    <source>
        <dbReference type="ARBA" id="ARBA00023002"/>
    </source>
</evidence>
<evidence type="ECO:0000256" key="5">
    <source>
        <dbReference type="RuleBase" id="RU363051"/>
    </source>
</evidence>
<dbReference type="GO" id="GO:0004601">
    <property type="term" value="F:peroxidase activity"/>
    <property type="evidence" value="ECO:0007669"/>
    <property type="project" value="UniProtKB-KW"/>
</dbReference>
<dbReference type="AlphaFoldDB" id="A0A168IC77"/>
<evidence type="ECO:0000256" key="1">
    <source>
        <dbReference type="ARBA" id="ARBA00022559"/>
    </source>
</evidence>
<dbReference type="PROSITE" id="PS50873">
    <property type="entry name" value="PEROXIDASE_4"/>
    <property type="match status" value="1"/>
</dbReference>
<evidence type="ECO:0000313" key="7">
    <source>
        <dbReference type="EMBL" id="OAA79066.1"/>
    </source>
</evidence>
<evidence type="ECO:0000256" key="2">
    <source>
        <dbReference type="ARBA" id="ARBA00022617"/>
    </source>
</evidence>
<evidence type="ECO:0000259" key="6">
    <source>
        <dbReference type="PROSITE" id="PS50873"/>
    </source>
</evidence>
<evidence type="ECO:0000256" key="4">
    <source>
        <dbReference type="RuleBase" id="RU004241"/>
    </source>
</evidence>
<dbReference type="SUPFAM" id="SSF48113">
    <property type="entry name" value="Heme-dependent peroxidases"/>
    <property type="match status" value="1"/>
</dbReference>
<organism evidence="7 8">
    <name type="scientific">Akanthomyces lecanii RCEF 1005</name>
    <dbReference type="NCBI Taxonomy" id="1081108"/>
    <lineage>
        <taxon>Eukaryota</taxon>
        <taxon>Fungi</taxon>
        <taxon>Dikarya</taxon>
        <taxon>Ascomycota</taxon>
        <taxon>Pezizomycotina</taxon>
        <taxon>Sordariomycetes</taxon>
        <taxon>Hypocreomycetidae</taxon>
        <taxon>Hypocreales</taxon>
        <taxon>Cordycipitaceae</taxon>
        <taxon>Akanthomyces</taxon>
        <taxon>Cordyceps confragosa</taxon>
    </lineage>
</organism>
<keyword evidence="8" id="KW-1185">Reference proteome</keyword>
<protein>
    <recommendedName>
        <fullName evidence="5">Peroxidase</fullName>
        <ecNumber evidence="5">1.11.1.-</ecNumber>
    </recommendedName>
</protein>
<dbReference type="EC" id="1.11.1.-" evidence="5"/>
<name>A0A168IC77_CORDF</name>
<dbReference type="STRING" id="1081108.A0A168IC77"/>
<keyword evidence="1 5" id="KW-0575">Peroxidase</keyword>
<dbReference type="InterPro" id="IPR044831">
    <property type="entry name" value="Ccp1-like"/>
</dbReference>
<accession>A0A168IC77</accession>
<dbReference type="GO" id="GO:0046872">
    <property type="term" value="F:metal ion binding"/>
    <property type="evidence" value="ECO:0007669"/>
    <property type="project" value="UniProtKB-UniRule"/>
</dbReference>
<dbReference type="Proteomes" id="UP000076881">
    <property type="component" value="Unassembled WGS sequence"/>
</dbReference>
<feature type="domain" description="Plant heme peroxidase family profile" evidence="6">
    <location>
        <begin position="130"/>
        <end position="351"/>
    </location>
</feature>
<sequence>MRVSTGALSLFVSFWWMLCCPVAVGLEAYTWPNRHIDLLEHMLYEHSGYHVNSPASFVVPCGTVSFGAGRNGPAEWIRTAYHDMANADVLAGTGGIDASIGFELDRDENPGKGFNETLFNLRDFMTARTSMADLIAMGALFAAGGCSGGKVLLPFRGGRVDAVGPGPKGVPRPEETLESHEAAFARQGFNQEEMIGLVACGHTLGGVHGVDFPEIVDVFNDTATDDNTQTFDSTNEGESSFDNQVARDFISNIGKNPLVFGHNVTARSDARIFDADGGKLIGEMAQSNDLFLNKCQTLLERMINTVPRGVTLGSPIDIIPVKPSSLYAAVGTSPGKMTITGLVRLISRENSWDADPGRKVKIHLRPRSGAACSDVSPCTVAEATEFSWSRSLYHQGGYPYFKKYRFSQEISAKQGISAFDVEVVDTAADGSITTTMHKNGGNGFPFEDKILTQPQLTCNGQKTSGLFNLTVAVREDASLTALKAKFQLPQPLDALVPVITTKSTDLMRIGSIKDTGYTLFHAQYHLPVGTYTLTYDLVASNATKQVQSTFNEVPEIKTCPESDGMA</sequence>
<comment type="similarity">
    <text evidence="4">Belongs to the peroxidase family.</text>
</comment>
<dbReference type="InterPro" id="IPR002016">
    <property type="entry name" value="Haem_peroxidase"/>
</dbReference>
<keyword evidence="2" id="KW-0479">Metal-binding</keyword>
<dbReference type="Gene3D" id="1.10.420.10">
    <property type="entry name" value="Peroxidase, domain 2"/>
    <property type="match status" value="1"/>
</dbReference>
<keyword evidence="5" id="KW-0732">Signal</keyword>
<evidence type="ECO:0000313" key="8">
    <source>
        <dbReference type="Proteomes" id="UP000076881"/>
    </source>
</evidence>